<feature type="compositionally biased region" description="Polar residues" evidence="1">
    <location>
        <begin position="110"/>
        <end position="127"/>
    </location>
</feature>
<dbReference type="GO" id="GO:0005886">
    <property type="term" value="C:plasma membrane"/>
    <property type="evidence" value="ECO:0007669"/>
    <property type="project" value="TreeGrafter"/>
</dbReference>
<dbReference type="GO" id="GO:0050839">
    <property type="term" value="F:cell adhesion molecule binding"/>
    <property type="evidence" value="ECO:0007669"/>
    <property type="project" value="TreeGrafter"/>
</dbReference>
<feature type="domain" description="PDZ" evidence="2">
    <location>
        <begin position="15"/>
        <end position="72"/>
    </location>
</feature>
<dbReference type="InterPro" id="IPR036034">
    <property type="entry name" value="PDZ_sf"/>
</dbReference>
<organism evidence="3 4">
    <name type="scientific">Ditylenchus dipsaci</name>
    <dbReference type="NCBI Taxonomy" id="166011"/>
    <lineage>
        <taxon>Eukaryota</taxon>
        <taxon>Metazoa</taxon>
        <taxon>Ecdysozoa</taxon>
        <taxon>Nematoda</taxon>
        <taxon>Chromadorea</taxon>
        <taxon>Rhabditida</taxon>
        <taxon>Tylenchina</taxon>
        <taxon>Tylenchomorpha</taxon>
        <taxon>Sphaerularioidea</taxon>
        <taxon>Anguinidae</taxon>
        <taxon>Anguininae</taxon>
        <taxon>Ditylenchus</taxon>
    </lineage>
</organism>
<dbReference type="Gene3D" id="2.30.42.10">
    <property type="match status" value="2"/>
</dbReference>
<proteinExistence type="predicted"/>
<dbReference type="Proteomes" id="UP000887574">
    <property type="component" value="Unplaced"/>
</dbReference>
<name>A0A915DYD1_9BILA</name>
<dbReference type="PANTHER" id="PTHR13865">
    <property type="entry name" value="TIGHT JUNCTION PROTEIN"/>
    <property type="match status" value="1"/>
</dbReference>
<feature type="compositionally biased region" description="Polar residues" evidence="1">
    <location>
        <begin position="147"/>
        <end position="163"/>
    </location>
</feature>
<dbReference type="GO" id="GO:0150105">
    <property type="term" value="P:protein localization to cell-cell junction"/>
    <property type="evidence" value="ECO:0007669"/>
    <property type="project" value="TreeGrafter"/>
</dbReference>
<feature type="compositionally biased region" description="Polar residues" evidence="1">
    <location>
        <begin position="586"/>
        <end position="599"/>
    </location>
</feature>
<dbReference type="Gene3D" id="2.30.30.40">
    <property type="entry name" value="SH3 Domains"/>
    <property type="match status" value="1"/>
</dbReference>
<feature type="region of interest" description="Disordered" evidence="1">
    <location>
        <begin position="71"/>
        <end position="220"/>
    </location>
</feature>
<dbReference type="Gene3D" id="3.40.50.300">
    <property type="entry name" value="P-loop containing nucleotide triphosphate hydrolases"/>
    <property type="match status" value="1"/>
</dbReference>
<dbReference type="SUPFAM" id="SSF50156">
    <property type="entry name" value="PDZ domain-like"/>
    <property type="match status" value="2"/>
</dbReference>
<dbReference type="PROSITE" id="PS50106">
    <property type="entry name" value="PDZ"/>
    <property type="match status" value="2"/>
</dbReference>
<dbReference type="AlphaFoldDB" id="A0A915DYD1"/>
<dbReference type="Pfam" id="PF00595">
    <property type="entry name" value="PDZ"/>
    <property type="match status" value="2"/>
</dbReference>
<dbReference type="InterPro" id="IPR027417">
    <property type="entry name" value="P-loop_NTPase"/>
</dbReference>
<dbReference type="GO" id="GO:0098609">
    <property type="term" value="P:cell-cell adhesion"/>
    <property type="evidence" value="ECO:0007669"/>
    <property type="project" value="TreeGrafter"/>
</dbReference>
<dbReference type="SMART" id="SM00228">
    <property type="entry name" value="PDZ"/>
    <property type="match status" value="2"/>
</dbReference>
<feature type="compositionally biased region" description="Low complexity" evidence="1">
    <location>
        <begin position="97"/>
        <end position="109"/>
    </location>
</feature>
<dbReference type="WBParaSite" id="jg24765">
    <property type="protein sequence ID" value="jg24765"/>
    <property type="gene ID" value="jg24765"/>
</dbReference>
<evidence type="ECO:0000313" key="4">
    <source>
        <dbReference type="WBParaSite" id="jg24765"/>
    </source>
</evidence>
<dbReference type="GO" id="GO:0005923">
    <property type="term" value="C:bicellular tight junction"/>
    <property type="evidence" value="ECO:0007669"/>
    <property type="project" value="TreeGrafter"/>
</dbReference>
<accession>A0A915DYD1</accession>
<feature type="region of interest" description="Disordered" evidence="1">
    <location>
        <begin position="576"/>
        <end position="599"/>
    </location>
</feature>
<keyword evidence="3" id="KW-1185">Reference proteome</keyword>
<feature type="domain" description="PDZ" evidence="2">
    <location>
        <begin position="264"/>
        <end position="343"/>
    </location>
</feature>
<protein>
    <submittedName>
        <fullName evidence="4">PDZ domain-containing protein</fullName>
    </submittedName>
</protein>
<reference evidence="4" key="1">
    <citation type="submission" date="2022-11" db="UniProtKB">
        <authorList>
            <consortium name="WormBaseParasite"/>
        </authorList>
    </citation>
    <scope>IDENTIFICATION</scope>
</reference>
<dbReference type="GO" id="GO:0045216">
    <property type="term" value="P:cell-cell junction organization"/>
    <property type="evidence" value="ECO:0007669"/>
    <property type="project" value="TreeGrafter"/>
</dbReference>
<feature type="compositionally biased region" description="Low complexity" evidence="1">
    <location>
        <begin position="169"/>
        <end position="204"/>
    </location>
</feature>
<dbReference type="PANTHER" id="PTHR13865:SF28">
    <property type="entry name" value="POLYCHAETOID, ISOFORM O"/>
    <property type="match status" value="1"/>
</dbReference>
<sequence length="599" mass="65631">MEYSRFWYHSGCKYYIKEITNPRLAEKEPGLKEGDTVLRVNGQTLEGVTLEEAARLLHRSREKLSLVVQRDVRRGSAGSSGLVKPRHSPTPVHYTHSASNSTGTANASSLHQTESAGIPPASSSLQHNSRKFSADYSPGPKRFSDPMGSSNYQAQIANHNNSPQPFPQSNFYNSNNGGNSYLRQGQSPQMYNQQQQQGFNSNNYPAQTHTPSSSIISASSATNSPRNFAASTGSNSTAMANYAYYNQQLPQHPQQLQQQRDIRQVGFKKGAGGLGIRVIGGNQVGIFVSAVQEDSPAAQNGIKVGDRLHAVNNQNINGATREQAVDYLLALGDEVNLRVESSHNQDEFSHINGGQLGDSFYIRRNQLANKKSPSKDSLTSELANAKTRQYTLLGGKAGYWQVTKVYSVNESDSKGSHAGDMANGGIIPNSKTASLAKQARMDSSTLGRSIFRKRLQSRRTNCWRGNPPFTDIPLPAYERVALKKPAFHRPVVIYGPLADVARQLLLSNFGQRFGAAIVDNYMLQTTTNSNQGTDHPISPGSVERLQLAQYAPIVVLIDVDSRNRIRDLRSKSGATTLSAKKLMEQGVQNQKTPCPSTHR</sequence>
<evidence type="ECO:0000259" key="2">
    <source>
        <dbReference type="PROSITE" id="PS50106"/>
    </source>
</evidence>
<evidence type="ECO:0000256" key="1">
    <source>
        <dbReference type="SAM" id="MobiDB-lite"/>
    </source>
</evidence>
<dbReference type="InterPro" id="IPR001478">
    <property type="entry name" value="PDZ"/>
</dbReference>
<evidence type="ECO:0000313" key="3">
    <source>
        <dbReference type="Proteomes" id="UP000887574"/>
    </source>
</evidence>